<dbReference type="Proteomes" id="UP000006457">
    <property type="component" value="Unassembled WGS sequence"/>
</dbReference>
<reference evidence="2 3" key="1">
    <citation type="submission" date="2012-03" db="EMBL/GenBank/DDBJ databases">
        <authorList>
            <person name="Harkins D.M."/>
            <person name="Madupu R."/>
            <person name="Durkin A.S."/>
            <person name="Torralba M."/>
            <person name="Methe B."/>
            <person name="Sutton G.G."/>
            <person name="Nelson K.E."/>
        </authorList>
    </citation>
    <scope>NUCLEOTIDE SEQUENCE [LARGE SCALE GENOMIC DNA]</scope>
    <source>
        <strain evidence="2 3">CCUG 2042</strain>
    </source>
</reference>
<dbReference type="EMBL" id="AJSX01000027">
    <property type="protein sequence ID" value="EIJ69736.1"/>
    <property type="molecule type" value="Genomic_DNA"/>
</dbReference>
<keyword evidence="1" id="KW-0812">Transmembrane</keyword>
<evidence type="ECO:0000313" key="3">
    <source>
        <dbReference type="Proteomes" id="UP000006457"/>
    </source>
</evidence>
<proteinExistence type="predicted"/>
<dbReference type="PATRIC" id="fig|1095749.3.peg.989"/>
<evidence type="ECO:0000256" key="1">
    <source>
        <dbReference type="SAM" id="Phobius"/>
    </source>
</evidence>
<gene>
    <name evidence="2" type="ORF">HMPREF1052_1719</name>
</gene>
<organism evidence="2 3">
    <name type="scientific">Pasteurella bettyae CCUG 2042</name>
    <dbReference type="NCBI Taxonomy" id="1095749"/>
    <lineage>
        <taxon>Bacteria</taxon>
        <taxon>Pseudomonadati</taxon>
        <taxon>Pseudomonadota</taxon>
        <taxon>Gammaproteobacteria</taxon>
        <taxon>Pasteurellales</taxon>
        <taxon>Pasteurellaceae</taxon>
        <taxon>Pasteurella</taxon>
    </lineage>
</organism>
<name>I3DDE3_9PAST</name>
<sequence length="243" mass="28160">MYTFIYFIIAEQKTKNNYDLLVENIKKLSELLQYHWETIYPQALGSRVAILNWFNRQISDDIYKLTYQNTDIDKFILLEKSLSIILQLLASHKQTCNLNNLLSFIQDKIKEEKYKINNDSLVIITSKENRVPKNKDVSTAEIDINENLILDSGKNQENIIPDSNGQAFHSSPIFSILCFFAGAIIISLLNKIINQKADNLQETINTPLYGIYQAKKSCFIHQQMTYLSGRKSYLIMQLLVNNH</sequence>
<keyword evidence="1" id="KW-0472">Membrane</keyword>
<dbReference type="AlphaFoldDB" id="I3DDE3"/>
<keyword evidence="1" id="KW-1133">Transmembrane helix</keyword>
<comment type="caution">
    <text evidence="2">The sequence shown here is derived from an EMBL/GenBank/DDBJ whole genome shotgun (WGS) entry which is preliminary data.</text>
</comment>
<evidence type="ECO:0000313" key="2">
    <source>
        <dbReference type="EMBL" id="EIJ69736.1"/>
    </source>
</evidence>
<protein>
    <submittedName>
        <fullName evidence="2">Uncharacterized protein</fullName>
    </submittedName>
</protein>
<keyword evidence="3" id="KW-1185">Reference proteome</keyword>
<accession>I3DDE3</accession>
<feature type="transmembrane region" description="Helical" evidence="1">
    <location>
        <begin position="173"/>
        <end position="193"/>
    </location>
</feature>